<dbReference type="EMBL" id="PZQS01000001">
    <property type="protein sequence ID" value="PVD39407.1"/>
    <property type="molecule type" value="Genomic_DNA"/>
</dbReference>
<comment type="subcellular location">
    <subcellularLocation>
        <location evidence="1">Cytoplasm</location>
    </subcellularLocation>
    <subcellularLocation>
        <location evidence="2">Lysosome membrane</location>
    </subcellularLocation>
</comment>
<comment type="similarity">
    <text evidence="3">Belongs to the FNIP family.</text>
</comment>
<dbReference type="GO" id="GO:0005765">
    <property type="term" value="C:lysosomal membrane"/>
    <property type="evidence" value="ECO:0007669"/>
    <property type="project" value="UniProtKB-SubCell"/>
</dbReference>
<proteinExistence type="inferred from homology"/>
<protein>
    <recommendedName>
        <fullName evidence="8">UDENN FNIP1/2-type domain-containing protein</fullName>
    </recommendedName>
</protein>
<dbReference type="InterPro" id="IPR028085">
    <property type="entry name" value="FNIP_mid_dom"/>
</dbReference>
<feature type="region of interest" description="Disordered" evidence="7">
    <location>
        <begin position="673"/>
        <end position="701"/>
    </location>
</feature>
<dbReference type="AlphaFoldDB" id="A0A2T7Q187"/>
<evidence type="ECO:0000313" key="9">
    <source>
        <dbReference type="EMBL" id="PVD39407.1"/>
    </source>
</evidence>
<evidence type="ECO:0000256" key="4">
    <source>
        <dbReference type="ARBA" id="ARBA00022490"/>
    </source>
</evidence>
<dbReference type="Pfam" id="PF14636">
    <property type="entry name" value="FNIP_N"/>
    <property type="match status" value="1"/>
</dbReference>
<dbReference type="PANTHER" id="PTHR21634">
    <property type="entry name" value="RE13835P"/>
    <property type="match status" value="1"/>
</dbReference>
<evidence type="ECO:0000256" key="7">
    <source>
        <dbReference type="SAM" id="MobiDB-lite"/>
    </source>
</evidence>
<organism evidence="9 10">
    <name type="scientific">Pomacea canaliculata</name>
    <name type="common">Golden apple snail</name>
    <dbReference type="NCBI Taxonomy" id="400727"/>
    <lineage>
        <taxon>Eukaryota</taxon>
        <taxon>Metazoa</taxon>
        <taxon>Spiralia</taxon>
        <taxon>Lophotrochozoa</taxon>
        <taxon>Mollusca</taxon>
        <taxon>Gastropoda</taxon>
        <taxon>Caenogastropoda</taxon>
        <taxon>Architaenioglossa</taxon>
        <taxon>Ampullarioidea</taxon>
        <taxon>Ampullariidae</taxon>
        <taxon>Pomacea</taxon>
    </lineage>
</organism>
<dbReference type="InterPro" id="IPR028084">
    <property type="entry name" value="FNIP_N_dom"/>
</dbReference>
<evidence type="ECO:0000256" key="3">
    <source>
        <dbReference type="ARBA" id="ARBA00007541"/>
    </source>
</evidence>
<comment type="caution">
    <text evidence="9">The sequence shown here is derived from an EMBL/GenBank/DDBJ whole genome shotgun (WGS) entry which is preliminary data.</text>
</comment>
<dbReference type="InterPro" id="IPR026156">
    <property type="entry name" value="FNIP_fam"/>
</dbReference>
<dbReference type="InterPro" id="IPR037545">
    <property type="entry name" value="DENN_FNIP1/2"/>
</dbReference>
<gene>
    <name evidence="9" type="ORF">C0Q70_02037</name>
</gene>
<dbReference type="PANTHER" id="PTHR21634:SF9">
    <property type="entry name" value="RE13835P"/>
    <property type="match status" value="1"/>
</dbReference>
<dbReference type="STRING" id="400727.A0A2T7Q187"/>
<dbReference type="PROSITE" id="PS51836">
    <property type="entry name" value="DENN_FNIP12"/>
    <property type="match status" value="1"/>
</dbReference>
<evidence type="ECO:0000256" key="6">
    <source>
        <dbReference type="ARBA" id="ARBA00023228"/>
    </source>
</evidence>
<keyword evidence="10" id="KW-1185">Reference proteome</keyword>
<name>A0A2T7Q187_POMCA</name>
<dbReference type="Pfam" id="PF14637">
    <property type="entry name" value="FNIP_M"/>
    <property type="match status" value="1"/>
</dbReference>
<dbReference type="OrthoDB" id="10051712at2759"/>
<keyword evidence="4" id="KW-0963">Cytoplasm</keyword>
<evidence type="ECO:0000256" key="5">
    <source>
        <dbReference type="ARBA" id="ARBA00023136"/>
    </source>
</evidence>
<dbReference type="Proteomes" id="UP000245119">
    <property type="component" value="Linkage Group LG1"/>
</dbReference>
<keyword evidence="5" id="KW-0472">Membrane</keyword>
<evidence type="ECO:0000256" key="2">
    <source>
        <dbReference type="ARBA" id="ARBA00004656"/>
    </source>
</evidence>
<accession>A0A2T7Q187</accession>
<dbReference type="InterPro" id="IPR028086">
    <property type="entry name" value="FNIP_C_dom"/>
</dbReference>
<keyword evidence="6" id="KW-0458">Lysosome</keyword>
<reference evidence="9 10" key="1">
    <citation type="submission" date="2018-04" db="EMBL/GenBank/DDBJ databases">
        <title>The genome of golden apple snail Pomacea canaliculata provides insight into stress tolerance and invasive adaptation.</title>
        <authorList>
            <person name="Liu C."/>
            <person name="Liu B."/>
            <person name="Ren Y."/>
            <person name="Zhang Y."/>
            <person name="Wang H."/>
            <person name="Li S."/>
            <person name="Jiang F."/>
            <person name="Yin L."/>
            <person name="Zhang G."/>
            <person name="Qian W."/>
            <person name="Fan W."/>
        </authorList>
    </citation>
    <scope>NUCLEOTIDE SEQUENCE [LARGE SCALE GENOMIC DNA]</scope>
    <source>
        <strain evidence="9">SZHN2017</strain>
        <tissue evidence="9">Muscle</tissue>
    </source>
</reference>
<dbReference type="GO" id="GO:0042030">
    <property type="term" value="F:ATPase inhibitor activity"/>
    <property type="evidence" value="ECO:0007669"/>
    <property type="project" value="TreeGrafter"/>
</dbReference>
<dbReference type="Pfam" id="PF14638">
    <property type="entry name" value="FNIP_C"/>
    <property type="match status" value="1"/>
</dbReference>
<evidence type="ECO:0000256" key="1">
    <source>
        <dbReference type="ARBA" id="ARBA00004496"/>
    </source>
</evidence>
<evidence type="ECO:0000313" key="10">
    <source>
        <dbReference type="Proteomes" id="UP000245119"/>
    </source>
</evidence>
<evidence type="ECO:0000259" key="8">
    <source>
        <dbReference type="PROSITE" id="PS51836"/>
    </source>
</evidence>
<dbReference type="GO" id="GO:0051087">
    <property type="term" value="F:protein-folding chaperone binding"/>
    <property type="evidence" value="ECO:0007669"/>
    <property type="project" value="TreeGrafter"/>
</dbReference>
<dbReference type="PRINTS" id="PR02073">
    <property type="entry name" value="FOLLICULNIP1"/>
</dbReference>
<feature type="domain" description="UDENN FNIP1/2-type" evidence="8">
    <location>
        <begin position="35"/>
        <end position="1023"/>
    </location>
</feature>
<sequence>MGFLTLADNNNNISRLSKKTYEKPLKQVQCSTPKLDKEKIRLLVIGDTEKGRIPYFDSNAILRLDDKGVEQPNKPLKSACKLVLGNKQLKDSSGCSPSKNGVTYQFHRLGNDVKVLEEMMFGTVGTAYKGSTLKIHHMRSSSQLMVTKVFYPQKPKADSSCVGDVDSDSSGFSSSYAEQLGSGDFLATSQRRIKNHVTSIPVDVPQVRKTLADSMDEDTALGSLTSSGSFQSMFPSPSNSSASSYNSLHRRWMRSQITSLQSQARRWNSQETLNSPESSQLPKKKQCKLAVGIVFLMTDEKDEEHRLFQSFFFSHMALIEGHVEQLRSAVERGFFSGRNLVPILFEALDRFKDALHDLYMAPRLQKPVWLSMMSLGSYRYALCDQFVHEFMALATKYDNKSYKFFVSTLISAVLTYHLAWVATVTPGDGAPSKTYLDKHSAKWVDTLAKTHPYNPLWAQLGDLYGAIGQPPKVARTVVVGRKADVVNKFLYVLSYFIRCSDVREVPYSQSLSALLEEQNWEHSSIPSKEDSASTVNMLECNQTVSLEAELHTTQSHSEILDPSSSSIHLSSCLCPSCSDFSSENCGSERTSDVGHDEITKTRVNKETMNGCVLASSQHDLAFSERMGLSELNPLLVSLENGSDKIEKGVVCILSTVQPKEQIKKENVQHVRRSAESERVLVSTGTALPEPESKPDSSTKRPMSLLAQQLEQKKRDEARSKFLAEGSNSMFEEYFEEGIEVKVIDDICEQHRLVSHPLATMAPADIGTAAFCTGDIAAGQQKILMPSRQNSVEWKPLVSGPSTFNPGRCRSVRPAELNRRRHLSSTSSLDLETFDPLEHCQEIPMLSVELQGDQSSVEAFDKNFGRSLLAGFSDHYMSDFVLHGTSDTSFRPKLMQDLQASLQHSVLDEPVAESVCIIADTDSWTVEVASSRLFDINPLGVVPWTASQLVMSLTESMLDLNHLKMSSEFCIMHLEDRMQELYFKSLMLAEYIKGMGRYNLHHLNTVLGFDASDIPLLLAIAGTHTPNLALGI</sequence>